<proteinExistence type="predicted"/>
<accession>A0A6S6NY82</accession>
<evidence type="ECO:0000313" key="4">
    <source>
        <dbReference type="Proteomes" id="UP000515734"/>
    </source>
</evidence>
<evidence type="ECO:0000256" key="1">
    <source>
        <dbReference type="ARBA" id="ARBA00022801"/>
    </source>
</evidence>
<dbReference type="PANTHER" id="PTHR48081">
    <property type="entry name" value="AB HYDROLASE SUPERFAMILY PROTEIN C4A8.06C"/>
    <property type="match status" value="1"/>
</dbReference>
<dbReference type="SUPFAM" id="SSF53474">
    <property type="entry name" value="alpha/beta-Hydrolases"/>
    <property type="match status" value="1"/>
</dbReference>
<evidence type="ECO:0000313" key="3">
    <source>
        <dbReference type="EMBL" id="BCI51384.1"/>
    </source>
</evidence>
<keyword evidence="1" id="KW-0378">Hydrolase</keyword>
<feature type="domain" description="Alpha/beta hydrolase fold-3" evidence="2">
    <location>
        <begin position="74"/>
        <end position="280"/>
    </location>
</feature>
<dbReference type="Gene3D" id="3.40.50.1820">
    <property type="entry name" value="alpha/beta hydrolase"/>
    <property type="match status" value="1"/>
</dbReference>
<gene>
    <name evidence="3" type="ORF">NIIDNTM18_06620</name>
</gene>
<dbReference type="PANTHER" id="PTHR48081:SF8">
    <property type="entry name" value="ALPHA_BETA HYDROLASE FOLD-3 DOMAIN-CONTAINING PROTEIN-RELATED"/>
    <property type="match status" value="1"/>
</dbReference>
<evidence type="ECO:0000259" key="2">
    <source>
        <dbReference type="Pfam" id="PF07859"/>
    </source>
</evidence>
<dbReference type="AlphaFoldDB" id="A0A6S6NY82"/>
<name>A0A6S6NY82_9MYCO</name>
<dbReference type="Proteomes" id="UP000515734">
    <property type="component" value="Chromosome"/>
</dbReference>
<reference evidence="3 4" key="1">
    <citation type="submission" date="2020-07" db="EMBL/GenBank/DDBJ databases">
        <title>Complete genome sequence of Mycolicibacterium litorale like strain isolated from cardiac implantable electronic device infection.</title>
        <authorList>
            <person name="Fukano H."/>
            <person name="Miyama H."/>
            <person name="Hoshino Y."/>
        </authorList>
    </citation>
    <scope>NUCLEOTIDE SEQUENCE [LARGE SCALE GENOMIC DNA]</scope>
    <source>
        <strain evidence="3 4">NIIDNTM18</strain>
    </source>
</reference>
<sequence>MSFASTPIVADAAALLFRTVNPIPKAAVTFRDIARHATTESIPTRHGPVIATVYHPVPAPYHPVPAPARPAVYVNVHGGGFVVGHPEQDDPWCRYLAAFGKVVVVNPDYVLAPRRRFPTQPEQIYDVVRWASDAARPWNGHKLCVGGQSAGGNLAAAAARLALENDGPRISLQVLHYATLDLVTATKDKESPLGRKALLKPWMGDVFDTAYIPDPAQRRHRLASPAWGANADDLAGIAPALVITAEYDRLRGEAVRYASKLEAVGALVAHHDVHGVDHGYNIMSNAKYITRNTYHLITTEVVRATTQID</sequence>
<dbReference type="InterPro" id="IPR050300">
    <property type="entry name" value="GDXG_lipolytic_enzyme"/>
</dbReference>
<dbReference type="InterPro" id="IPR013094">
    <property type="entry name" value="AB_hydrolase_3"/>
</dbReference>
<dbReference type="EMBL" id="AP023287">
    <property type="protein sequence ID" value="BCI51384.1"/>
    <property type="molecule type" value="Genomic_DNA"/>
</dbReference>
<organism evidence="3 4">
    <name type="scientific">Mycolicibacterium litorale</name>
    <dbReference type="NCBI Taxonomy" id="758802"/>
    <lineage>
        <taxon>Bacteria</taxon>
        <taxon>Bacillati</taxon>
        <taxon>Actinomycetota</taxon>
        <taxon>Actinomycetes</taxon>
        <taxon>Mycobacteriales</taxon>
        <taxon>Mycobacteriaceae</taxon>
        <taxon>Mycolicibacterium</taxon>
    </lineage>
</organism>
<dbReference type="Pfam" id="PF07859">
    <property type="entry name" value="Abhydrolase_3"/>
    <property type="match status" value="1"/>
</dbReference>
<dbReference type="GO" id="GO:0016787">
    <property type="term" value="F:hydrolase activity"/>
    <property type="evidence" value="ECO:0007669"/>
    <property type="project" value="UniProtKB-KW"/>
</dbReference>
<dbReference type="InterPro" id="IPR029058">
    <property type="entry name" value="AB_hydrolase_fold"/>
</dbReference>
<protein>
    <submittedName>
        <fullName evidence="3">Carboxylesterase</fullName>
    </submittedName>
</protein>